<feature type="signal peptide" evidence="2">
    <location>
        <begin position="1"/>
        <end position="21"/>
    </location>
</feature>
<dbReference type="Gene3D" id="2.60.40.1120">
    <property type="entry name" value="Carboxypeptidase-like, regulatory domain"/>
    <property type="match status" value="1"/>
</dbReference>
<dbReference type="SUPFAM" id="SSF49464">
    <property type="entry name" value="Carboxypeptidase regulatory domain-like"/>
    <property type="match status" value="1"/>
</dbReference>
<evidence type="ECO:0000256" key="2">
    <source>
        <dbReference type="SAM" id="SignalP"/>
    </source>
</evidence>
<comment type="subcellular location">
    <subcellularLocation>
        <location evidence="1">Cell outer membrane</location>
        <topology evidence="1">Multi-pass membrane protein</topology>
    </subcellularLocation>
</comment>
<dbReference type="InterPro" id="IPR037066">
    <property type="entry name" value="Plug_dom_sf"/>
</dbReference>
<keyword evidence="1" id="KW-1134">Transmembrane beta strand</keyword>
<name>A0ABT8LGE2_9BACT</name>
<dbReference type="InterPro" id="IPR012910">
    <property type="entry name" value="Plug_dom"/>
</dbReference>
<proteinExistence type="inferred from homology"/>
<evidence type="ECO:0000313" key="5">
    <source>
        <dbReference type="Proteomes" id="UP001172083"/>
    </source>
</evidence>
<dbReference type="InterPro" id="IPR008969">
    <property type="entry name" value="CarboxyPept-like_regulatory"/>
</dbReference>
<evidence type="ECO:0000313" key="4">
    <source>
        <dbReference type="EMBL" id="MDN5216864.1"/>
    </source>
</evidence>
<dbReference type="Pfam" id="PF07715">
    <property type="entry name" value="Plug"/>
    <property type="match status" value="1"/>
</dbReference>
<dbReference type="PROSITE" id="PS52016">
    <property type="entry name" value="TONB_DEPENDENT_REC_3"/>
    <property type="match status" value="1"/>
</dbReference>
<dbReference type="EMBL" id="JAUJEB010000011">
    <property type="protein sequence ID" value="MDN5216864.1"/>
    <property type="molecule type" value="Genomic_DNA"/>
</dbReference>
<keyword evidence="1" id="KW-0472">Membrane</keyword>
<comment type="caution">
    <text evidence="4">The sequence shown here is derived from an EMBL/GenBank/DDBJ whole genome shotgun (WGS) entry which is preliminary data.</text>
</comment>
<dbReference type="InterPro" id="IPR039426">
    <property type="entry name" value="TonB-dep_rcpt-like"/>
</dbReference>
<feature type="domain" description="TonB-dependent receptor plug" evidence="3">
    <location>
        <begin position="141"/>
        <end position="224"/>
    </location>
</feature>
<reference evidence="4" key="1">
    <citation type="submission" date="2023-06" db="EMBL/GenBank/DDBJ databases">
        <title>Genomic of Agaribacillus aureum.</title>
        <authorList>
            <person name="Wang G."/>
        </authorList>
    </citation>
    <scope>NUCLEOTIDE SEQUENCE</scope>
    <source>
        <strain evidence="4">BMA12</strain>
    </source>
</reference>
<keyword evidence="1" id="KW-0998">Cell outer membrane</keyword>
<dbReference type="Pfam" id="PF13715">
    <property type="entry name" value="CarbopepD_reg_2"/>
    <property type="match status" value="1"/>
</dbReference>
<keyword evidence="1" id="KW-0813">Transport</keyword>
<evidence type="ECO:0000259" key="3">
    <source>
        <dbReference type="Pfam" id="PF07715"/>
    </source>
</evidence>
<keyword evidence="5" id="KW-1185">Reference proteome</keyword>
<sequence length="230" mass="25026">MTIKYLIIQLCLCVALSGSNAISTNTAVIKGKVTIWNDIPLENIKITASKSKGETLSNSHGEFSIEVNGKDKLRFSADGFITQKVNVKDAGKEIHVEMELLSDDFSETGEQVNNGFRYIPQTHRTTAIERLKERREREFASYNSVWDIIRGRIAGVVVQNNNAYFREGLSGSISTQSTPAIIILNGSRTDSSTVTNLDPRNVKDVTLLKGSAAAVYGGSGGNGVIVITTK</sequence>
<accession>A0ABT8LGE2</accession>
<organism evidence="4 5">
    <name type="scientific">Agaribacillus aureus</name>
    <dbReference type="NCBI Taxonomy" id="3051825"/>
    <lineage>
        <taxon>Bacteria</taxon>
        <taxon>Pseudomonadati</taxon>
        <taxon>Bacteroidota</taxon>
        <taxon>Cytophagia</taxon>
        <taxon>Cytophagales</taxon>
        <taxon>Splendidivirgaceae</taxon>
        <taxon>Agaribacillus</taxon>
    </lineage>
</organism>
<keyword evidence="1" id="KW-0812">Transmembrane</keyword>
<dbReference type="Proteomes" id="UP001172083">
    <property type="component" value="Unassembled WGS sequence"/>
</dbReference>
<gene>
    <name evidence="4" type="ORF">QQ020_32635</name>
</gene>
<evidence type="ECO:0000256" key="1">
    <source>
        <dbReference type="PROSITE-ProRule" id="PRU01360"/>
    </source>
</evidence>
<dbReference type="Gene3D" id="2.170.130.10">
    <property type="entry name" value="TonB-dependent receptor, plug domain"/>
    <property type="match status" value="1"/>
</dbReference>
<dbReference type="SUPFAM" id="SSF56935">
    <property type="entry name" value="Porins"/>
    <property type="match status" value="1"/>
</dbReference>
<feature type="chain" id="PRO_5046313276" evidence="2">
    <location>
        <begin position="22"/>
        <end position="230"/>
    </location>
</feature>
<comment type="similarity">
    <text evidence="1">Belongs to the TonB-dependent receptor family.</text>
</comment>
<keyword evidence="2" id="KW-0732">Signal</keyword>
<dbReference type="RefSeq" id="WP_346762201.1">
    <property type="nucleotide sequence ID" value="NZ_JAUJEB010000011.1"/>
</dbReference>
<keyword evidence="4" id="KW-0675">Receptor</keyword>
<protein>
    <submittedName>
        <fullName evidence="4">TonB-dependent receptor plug domain-containing protein</fullName>
    </submittedName>
</protein>